<sequence>MKFVSFAQNFEDVMLWRALKHIQNGFYVDVGAFSPDLDSVTKAFYNAGWSGINIEPNPDFAVPYQVNRPRDILVTDAVSDSSGEQEIYIVPSTGLTSMDQGVADHHADKGWTVEPIKVRVRTLAEILEEHAPGRDIHFLKIDVEGLEENVIRGNDWERFRPWILVIEATFPMSQVESHASWEPLILKAGYHFVYADGLNRFYVADNHLELTAAFKYPPNVFDNFVRHDLVEEQAHAASSQEEVVKLNQAISLSSERINILNAQLEQSRADLKSCEQERATLSSQRQALSEQIQALVSSTSWRVTRPLRAFKNLLGQRN</sequence>
<dbReference type="EMBL" id="CP113432">
    <property type="protein sequence ID" value="WAI49296.1"/>
    <property type="molecule type" value="Genomic_DNA"/>
</dbReference>
<name>A0ABY6ZWT6_9PSED</name>
<accession>A0ABY6ZWT6</accession>
<dbReference type="Pfam" id="PF05050">
    <property type="entry name" value="Methyltransf_21"/>
    <property type="match status" value="1"/>
</dbReference>
<feature type="domain" description="Methyltransferase FkbM" evidence="2">
    <location>
        <begin position="29"/>
        <end position="192"/>
    </location>
</feature>
<feature type="coiled-coil region" evidence="1">
    <location>
        <begin position="257"/>
        <end position="291"/>
    </location>
</feature>
<dbReference type="InterPro" id="IPR029063">
    <property type="entry name" value="SAM-dependent_MTases_sf"/>
</dbReference>
<dbReference type="Gene3D" id="3.40.50.150">
    <property type="entry name" value="Vaccinia Virus protein VP39"/>
    <property type="match status" value="1"/>
</dbReference>
<evidence type="ECO:0000313" key="4">
    <source>
        <dbReference type="Proteomes" id="UP001163624"/>
    </source>
</evidence>
<keyword evidence="3" id="KW-0489">Methyltransferase</keyword>
<dbReference type="GO" id="GO:0032259">
    <property type="term" value="P:methylation"/>
    <property type="evidence" value="ECO:0007669"/>
    <property type="project" value="UniProtKB-KW"/>
</dbReference>
<gene>
    <name evidence="3" type="ORF">OU419_26745</name>
</gene>
<dbReference type="NCBIfam" id="TIGR01444">
    <property type="entry name" value="fkbM_fam"/>
    <property type="match status" value="1"/>
</dbReference>
<reference evidence="3" key="1">
    <citation type="submission" date="2022-11" db="EMBL/GenBank/DDBJ databases">
        <title>Pseudomonas triclosanedens sp. nov., a triclosan degrader isolated from activated sludge.</title>
        <authorList>
            <person name="Yin Y."/>
            <person name="Lu Z."/>
        </authorList>
    </citation>
    <scope>NUCLEOTIDE SEQUENCE</scope>
    <source>
        <strain evidence="3">ZM23</strain>
    </source>
</reference>
<dbReference type="InterPro" id="IPR006342">
    <property type="entry name" value="FkbM_mtfrase"/>
</dbReference>
<evidence type="ECO:0000256" key="1">
    <source>
        <dbReference type="SAM" id="Coils"/>
    </source>
</evidence>
<evidence type="ECO:0000259" key="2">
    <source>
        <dbReference type="Pfam" id="PF05050"/>
    </source>
</evidence>
<dbReference type="Proteomes" id="UP001163624">
    <property type="component" value="Chromosome"/>
</dbReference>
<proteinExistence type="predicted"/>
<organism evidence="3 4">
    <name type="scientific">Pseudomonas triclosanedens</name>
    <dbReference type="NCBI Taxonomy" id="2961893"/>
    <lineage>
        <taxon>Bacteria</taxon>
        <taxon>Pseudomonadati</taxon>
        <taxon>Pseudomonadota</taxon>
        <taxon>Gammaproteobacteria</taxon>
        <taxon>Pseudomonadales</taxon>
        <taxon>Pseudomonadaceae</taxon>
        <taxon>Pseudomonas</taxon>
    </lineage>
</organism>
<evidence type="ECO:0000313" key="3">
    <source>
        <dbReference type="EMBL" id="WAI49296.1"/>
    </source>
</evidence>
<dbReference type="SUPFAM" id="SSF53335">
    <property type="entry name" value="S-adenosyl-L-methionine-dependent methyltransferases"/>
    <property type="match status" value="1"/>
</dbReference>
<dbReference type="RefSeq" id="WP_254476790.1">
    <property type="nucleotide sequence ID" value="NZ_CP113432.1"/>
</dbReference>
<keyword evidence="1" id="KW-0175">Coiled coil</keyword>
<protein>
    <submittedName>
        <fullName evidence="3">FkbM family methyltransferase</fullName>
    </submittedName>
</protein>
<keyword evidence="4" id="KW-1185">Reference proteome</keyword>
<dbReference type="GO" id="GO:0008168">
    <property type="term" value="F:methyltransferase activity"/>
    <property type="evidence" value="ECO:0007669"/>
    <property type="project" value="UniProtKB-KW"/>
</dbReference>
<keyword evidence="3" id="KW-0808">Transferase</keyword>